<dbReference type="EMBL" id="JAAKFY010000002">
    <property type="protein sequence ID" value="KAF3860076.1"/>
    <property type="molecule type" value="Genomic_DNA"/>
</dbReference>
<comment type="caution">
    <text evidence="1">The sequence shown here is derived from an EMBL/GenBank/DDBJ whole genome shotgun (WGS) entry which is preliminary data.</text>
</comment>
<reference evidence="1 2" key="1">
    <citation type="submission" date="2020-03" db="EMBL/GenBank/DDBJ databases">
        <title>Dissostichus mawsoni Genome sequencing and assembly.</title>
        <authorList>
            <person name="Park H."/>
        </authorList>
    </citation>
    <scope>NUCLEOTIDE SEQUENCE [LARGE SCALE GENOMIC DNA]</scope>
    <source>
        <strain evidence="1">DM0001</strain>
        <tissue evidence="1">Muscle</tissue>
    </source>
</reference>
<name>A0A7J5ZEL1_DISMA</name>
<keyword evidence="2" id="KW-1185">Reference proteome</keyword>
<accession>A0A7J5ZEL1</accession>
<proteinExistence type="predicted"/>
<evidence type="ECO:0000313" key="1">
    <source>
        <dbReference type="EMBL" id="KAF3860076.1"/>
    </source>
</evidence>
<protein>
    <submittedName>
        <fullName evidence="1">Uncharacterized protein</fullName>
    </submittedName>
</protein>
<dbReference type="Proteomes" id="UP000518266">
    <property type="component" value="Unassembled WGS sequence"/>
</dbReference>
<dbReference type="AlphaFoldDB" id="A0A7J5ZEL1"/>
<gene>
    <name evidence="1" type="ORF">F7725_000331</name>
</gene>
<sequence length="158" mass="17621">MSGPRGCLTITRRGALASSRVMLFNRFTRRSGRGVATGLGPSLTTENSTSSPVWSSRPSCTSFTWKKSFLLSPTSYYLVFDTLHHGSALRDHVTGHLLSSLGYCAVLELHQLSFLQTIPLVRHSHDSKGITLAFICTWNNDRGMKSFYSSPKEKHFEH</sequence>
<organism evidence="1 2">
    <name type="scientific">Dissostichus mawsoni</name>
    <name type="common">Antarctic cod</name>
    <dbReference type="NCBI Taxonomy" id="36200"/>
    <lineage>
        <taxon>Eukaryota</taxon>
        <taxon>Metazoa</taxon>
        <taxon>Chordata</taxon>
        <taxon>Craniata</taxon>
        <taxon>Vertebrata</taxon>
        <taxon>Euteleostomi</taxon>
        <taxon>Actinopterygii</taxon>
        <taxon>Neopterygii</taxon>
        <taxon>Teleostei</taxon>
        <taxon>Neoteleostei</taxon>
        <taxon>Acanthomorphata</taxon>
        <taxon>Eupercaria</taxon>
        <taxon>Perciformes</taxon>
        <taxon>Notothenioidei</taxon>
        <taxon>Nototheniidae</taxon>
        <taxon>Dissostichus</taxon>
    </lineage>
</organism>
<evidence type="ECO:0000313" key="2">
    <source>
        <dbReference type="Proteomes" id="UP000518266"/>
    </source>
</evidence>